<proteinExistence type="predicted"/>
<reference evidence="2" key="1">
    <citation type="submission" date="2022-04" db="EMBL/GenBank/DDBJ databases">
        <title>A functionally conserved STORR gene fusion in Papaver species that diverged 16.8 million years ago.</title>
        <authorList>
            <person name="Catania T."/>
        </authorList>
    </citation>
    <scope>NUCLEOTIDE SEQUENCE</scope>
    <source>
        <strain evidence="2">S-188037</strain>
    </source>
</reference>
<dbReference type="EMBL" id="JAJJMB010009343">
    <property type="protein sequence ID" value="KAI3914267.1"/>
    <property type="molecule type" value="Genomic_DNA"/>
</dbReference>
<comment type="caution">
    <text evidence="2">The sequence shown here is derived from an EMBL/GenBank/DDBJ whole genome shotgun (WGS) entry which is preliminary data.</text>
</comment>
<feature type="signal peptide" evidence="1">
    <location>
        <begin position="1"/>
        <end position="32"/>
    </location>
</feature>
<evidence type="ECO:0000313" key="2">
    <source>
        <dbReference type="EMBL" id="KAI3914267.1"/>
    </source>
</evidence>
<keyword evidence="1" id="KW-0732">Signal</keyword>
<protein>
    <submittedName>
        <fullName evidence="2">Uncharacterized protein</fullName>
    </submittedName>
</protein>
<accession>A0AAD4SP32</accession>
<dbReference type="AlphaFoldDB" id="A0AAD4SP32"/>
<dbReference type="Proteomes" id="UP001202328">
    <property type="component" value="Unassembled WGS sequence"/>
</dbReference>
<keyword evidence="3" id="KW-1185">Reference proteome</keyword>
<organism evidence="2 3">
    <name type="scientific">Papaver atlanticum</name>
    <dbReference type="NCBI Taxonomy" id="357466"/>
    <lineage>
        <taxon>Eukaryota</taxon>
        <taxon>Viridiplantae</taxon>
        <taxon>Streptophyta</taxon>
        <taxon>Embryophyta</taxon>
        <taxon>Tracheophyta</taxon>
        <taxon>Spermatophyta</taxon>
        <taxon>Magnoliopsida</taxon>
        <taxon>Ranunculales</taxon>
        <taxon>Papaveraceae</taxon>
        <taxon>Papaveroideae</taxon>
        <taxon>Papaver</taxon>
    </lineage>
</organism>
<evidence type="ECO:0000256" key="1">
    <source>
        <dbReference type="SAM" id="SignalP"/>
    </source>
</evidence>
<evidence type="ECO:0000313" key="3">
    <source>
        <dbReference type="Proteomes" id="UP001202328"/>
    </source>
</evidence>
<gene>
    <name evidence="2" type="ORF">MKW98_001406</name>
</gene>
<sequence>MATISSSSSSSFSFLIVLSVLVVSNNVPMSHGQNLPVGLIPVNSLGSVLPNLVSGKIVDLTLIVNTLNGAAVLVQNIETSLNAVTRNVLVISSRVVGPITSVTPTILNQVSADVCSLLRSVNLGSILFADLNTDQVTQILSCV</sequence>
<name>A0AAD4SP32_9MAGN</name>
<feature type="chain" id="PRO_5042005582" evidence="1">
    <location>
        <begin position="33"/>
        <end position="143"/>
    </location>
</feature>